<comment type="caution">
    <text evidence="1">The sequence shown here is derived from an EMBL/GenBank/DDBJ whole genome shotgun (WGS) entry which is preliminary data.</text>
</comment>
<dbReference type="Proteomes" id="UP000024635">
    <property type="component" value="Unassembled WGS sequence"/>
</dbReference>
<protein>
    <submittedName>
        <fullName evidence="1">Uncharacterized protein</fullName>
    </submittedName>
</protein>
<proteinExistence type="predicted"/>
<dbReference type="EMBL" id="JARK01001354">
    <property type="protein sequence ID" value="EYC21924.1"/>
    <property type="molecule type" value="Genomic_DNA"/>
</dbReference>
<gene>
    <name evidence="1" type="primary">Acey_s0018.g3614</name>
    <name evidence="1" type="ORF">Y032_0018g3614</name>
</gene>
<accession>A0A016V2N1</accession>
<sequence length="148" mass="16274">MEEAFWELLFATNTTANHVLKLDEQHGGLLDQYVDILEELANRQQSGLVSDEQAAEVDAVCTYAKLGHLFRDDGTARHHVEKVVQTTFSRSLSERSVLWCADSLGVRDDSASTRSYPHAMNFDLNSLPDGKNGKSGLNNFEGNGCNGG</sequence>
<evidence type="ECO:0000313" key="1">
    <source>
        <dbReference type="EMBL" id="EYC21924.1"/>
    </source>
</evidence>
<name>A0A016V2N1_9BILA</name>
<evidence type="ECO:0000313" key="2">
    <source>
        <dbReference type="Proteomes" id="UP000024635"/>
    </source>
</evidence>
<keyword evidence="2" id="KW-1185">Reference proteome</keyword>
<dbReference type="OrthoDB" id="5871764at2759"/>
<organism evidence="1 2">
    <name type="scientific">Ancylostoma ceylanicum</name>
    <dbReference type="NCBI Taxonomy" id="53326"/>
    <lineage>
        <taxon>Eukaryota</taxon>
        <taxon>Metazoa</taxon>
        <taxon>Ecdysozoa</taxon>
        <taxon>Nematoda</taxon>
        <taxon>Chromadorea</taxon>
        <taxon>Rhabditida</taxon>
        <taxon>Rhabditina</taxon>
        <taxon>Rhabditomorpha</taxon>
        <taxon>Strongyloidea</taxon>
        <taxon>Ancylostomatidae</taxon>
        <taxon>Ancylostomatinae</taxon>
        <taxon>Ancylostoma</taxon>
    </lineage>
</organism>
<dbReference type="AlphaFoldDB" id="A0A016V2N1"/>
<reference evidence="2" key="1">
    <citation type="journal article" date="2015" name="Nat. Genet.">
        <title>The genome and transcriptome of the zoonotic hookworm Ancylostoma ceylanicum identify infection-specific gene families.</title>
        <authorList>
            <person name="Schwarz E.M."/>
            <person name="Hu Y."/>
            <person name="Antoshechkin I."/>
            <person name="Miller M.M."/>
            <person name="Sternberg P.W."/>
            <person name="Aroian R.V."/>
        </authorList>
    </citation>
    <scope>NUCLEOTIDE SEQUENCE</scope>
    <source>
        <strain evidence="2">HY135</strain>
    </source>
</reference>